<dbReference type="Proteomes" id="UP000184501">
    <property type="component" value="Unassembled WGS sequence"/>
</dbReference>
<accession>A0A1M5FAR7</accession>
<comment type="function">
    <text evidence="5">ATP-dependent carboxylate-amine ligase which exhibits weak glutamate--cysteine ligase activity.</text>
</comment>
<proteinExistence type="inferred from homology"/>
<gene>
    <name evidence="6" type="ORF">SAMN05444320_105344</name>
</gene>
<evidence type="ECO:0000313" key="7">
    <source>
        <dbReference type="Proteomes" id="UP000184501"/>
    </source>
</evidence>
<keyword evidence="1 5" id="KW-0436">Ligase</keyword>
<dbReference type="Gene3D" id="3.30.590.20">
    <property type="match status" value="1"/>
</dbReference>
<dbReference type="GO" id="GO:0005524">
    <property type="term" value="F:ATP binding"/>
    <property type="evidence" value="ECO:0007669"/>
    <property type="project" value="UniProtKB-KW"/>
</dbReference>
<evidence type="ECO:0000256" key="1">
    <source>
        <dbReference type="ARBA" id="ARBA00022598"/>
    </source>
</evidence>
<comment type="similarity">
    <text evidence="5">Belongs to the glutamate--cysteine ligase type 2 family. YbdK subfamily.</text>
</comment>
<name>A0A1M5FAR7_STRHI</name>
<dbReference type="InterPro" id="IPR014746">
    <property type="entry name" value="Gln_synth/guanido_kin_cat_dom"/>
</dbReference>
<keyword evidence="3 5" id="KW-0067">ATP-binding</keyword>
<dbReference type="RefSeq" id="WP_073484469.1">
    <property type="nucleotide sequence ID" value="NZ_FQVN01000005.1"/>
</dbReference>
<dbReference type="EMBL" id="FQVN01000005">
    <property type="protein sequence ID" value="SHF88508.1"/>
    <property type="molecule type" value="Genomic_DNA"/>
</dbReference>
<dbReference type="EC" id="6.3.2.2" evidence="5"/>
<protein>
    <recommendedName>
        <fullName evidence="5">Putative glutamate--cysteine ligase 2</fullName>
        <ecNumber evidence="5">6.3.2.2</ecNumber>
    </recommendedName>
    <alternativeName>
        <fullName evidence="5">Gamma-glutamylcysteine synthetase 2</fullName>
        <shortName evidence="5">GCS 2</shortName>
        <shortName evidence="5">Gamma-GCS 2</shortName>
    </alternativeName>
</protein>
<dbReference type="HAMAP" id="MF_01609">
    <property type="entry name" value="Glu_cys_ligase_2"/>
    <property type="match status" value="1"/>
</dbReference>
<dbReference type="NCBIfam" id="TIGR02050">
    <property type="entry name" value="gshA_cyan_rel"/>
    <property type="match status" value="1"/>
</dbReference>
<evidence type="ECO:0000256" key="3">
    <source>
        <dbReference type="ARBA" id="ARBA00022840"/>
    </source>
</evidence>
<dbReference type="AlphaFoldDB" id="A0A1M5FAR7"/>
<reference evidence="6 7" key="1">
    <citation type="submission" date="2016-11" db="EMBL/GenBank/DDBJ databases">
        <authorList>
            <person name="Jaros S."/>
            <person name="Januszkiewicz K."/>
            <person name="Wedrychowicz H."/>
        </authorList>
    </citation>
    <scope>NUCLEOTIDE SEQUENCE [LARGE SCALE GENOMIC DNA]</scope>
    <source>
        <strain evidence="6 7">DSM 44523</strain>
    </source>
</reference>
<comment type="catalytic activity">
    <reaction evidence="4 5">
        <text>L-cysteine + L-glutamate + ATP = gamma-L-glutamyl-L-cysteine + ADP + phosphate + H(+)</text>
        <dbReference type="Rhea" id="RHEA:13285"/>
        <dbReference type="ChEBI" id="CHEBI:15378"/>
        <dbReference type="ChEBI" id="CHEBI:29985"/>
        <dbReference type="ChEBI" id="CHEBI:30616"/>
        <dbReference type="ChEBI" id="CHEBI:35235"/>
        <dbReference type="ChEBI" id="CHEBI:43474"/>
        <dbReference type="ChEBI" id="CHEBI:58173"/>
        <dbReference type="ChEBI" id="CHEBI:456216"/>
        <dbReference type="EC" id="6.3.2.2"/>
    </reaction>
</comment>
<evidence type="ECO:0000313" key="6">
    <source>
        <dbReference type="EMBL" id="SHF88508.1"/>
    </source>
</evidence>
<dbReference type="InterPro" id="IPR011793">
    <property type="entry name" value="YbdK"/>
</dbReference>
<dbReference type="InterPro" id="IPR006336">
    <property type="entry name" value="GCS2"/>
</dbReference>
<keyword evidence="7" id="KW-1185">Reference proteome</keyword>
<evidence type="ECO:0000256" key="5">
    <source>
        <dbReference type="HAMAP-Rule" id="MF_01609"/>
    </source>
</evidence>
<dbReference type="OrthoDB" id="9803842at2"/>
<dbReference type="PANTHER" id="PTHR36510:SF1">
    <property type="entry name" value="GLUTAMATE--CYSTEINE LIGASE 2-RELATED"/>
    <property type="match status" value="1"/>
</dbReference>
<keyword evidence="2 5" id="KW-0547">Nucleotide-binding</keyword>
<dbReference type="NCBIfam" id="NF010041">
    <property type="entry name" value="PRK13517.1-1"/>
    <property type="match status" value="1"/>
</dbReference>
<sequence>MGVEEEFVLVDRHSRQSVRRAREVVRAAKDAAGAEHVEPEMAQAQVENVSAVCHTAAELHAEVTRLRGSTAAEAARAECLLVPSGTAVLGDVGPPPILDKPRYHTIERRFGPLVRQQCVNACHVHIGVRDREESVQVVNHLRVWTPLLLALSVNSPFCAGEDTGYASWRSMVWGRWPTCGPPPYLESAAHYEHVVGSLVDSGAAVDGGMLYWHVRPSRHVPTVEMRVADVLPDVRDTVAYALLVRALAAACLDSVRSGARSLPVPEAVLRAASWRAARYGMNSLLLATHRPAPVLAPAWSLVRELVASVLPHLERHGDSEIVRRWLELVHARGTGAERQRAVARRHGGDLRAVVDDLAVAPSPPDGGVT</sequence>
<dbReference type="SUPFAM" id="SSF55931">
    <property type="entry name" value="Glutamine synthetase/guanido kinase"/>
    <property type="match status" value="1"/>
</dbReference>
<dbReference type="InterPro" id="IPR050141">
    <property type="entry name" value="GCL_type2/YbdK_subfam"/>
</dbReference>
<dbReference type="STRING" id="2017.SAMN05444320_105344"/>
<organism evidence="6 7">
    <name type="scientific">Streptoalloteichus hindustanus</name>
    <dbReference type="NCBI Taxonomy" id="2017"/>
    <lineage>
        <taxon>Bacteria</taxon>
        <taxon>Bacillati</taxon>
        <taxon>Actinomycetota</taxon>
        <taxon>Actinomycetes</taxon>
        <taxon>Pseudonocardiales</taxon>
        <taxon>Pseudonocardiaceae</taxon>
        <taxon>Streptoalloteichus</taxon>
    </lineage>
</organism>
<dbReference type="GO" id="GO:0004357">
    <property type="term" value="F:glutamate-cysteine ligase activity"/>
    <property type="evidence" value="ECO:0007669"/>
    <property type="project" value="UniProtKB-EC"/>
</dbReference>
<dbReference type="GO" id="GO:0042398">
    <property type="term" value="P:modified amino acid biosynthetic process"/>
    <property type="evidence" value="ECO:0007669"/>
    <property type="project" value="InterPro"/>
</dbReference>
<evidence type="ECO:0000256" key="2">
    <source>
        <dbReference type="ARBA" id="ARBA00022741"/>
    </source>
</evidence>
<evidence type="ECO:0000256" key="4">
    <source>
        <dbReference type="ARBA" id="ARBA00048819"/>
    </source>
</evidence>
<dbReference type="PANTHER" id="PTHR36510">
    <property type="entry name" value="GLUTAMATE--CYSTEINE LIGASE 2-RELATED"/>
    <property type="match status" value="1"/>
</dbReference>
<dbReference type="Pfam" id="PF04107">
    <property type="entry name" value="GCS2"/>
    <property type="match status" value="1"/>
</dbReference>